<proteinExistence type="predicted"/>
<dbReference type="AlphaFoldDB" id="A0AAE0Y034"/>
<comment type="caution">
    <text evidence="1">The sequence shown here is derived from an EMBL/GenBank/DDBJ whole genome shotgun (WGS) entry which is preliminary data.</text>
</comment>
<organism evidence="1 2">
    <name type="scientific">Elysia crispata</name>
    <name type="common">lettuce slug</name>
    <dbReference type="NCBI Taxonomy" id="231223"/>
    <lineage>
        <taxon>Eukaryota</taxon>
        <taxon>Metazoa</taxon>
        <taxon>Spiralia</taxon>
        <taxon>Lophotrochozoa</taxon>
        <taxon>Mollusca</taxon>
        <taxon>Gastropoda</taxon>
        <taxon>Heterobranchia</taxon>
        <taxon>Euthyneura</taxon>
        <taxon>Panpulmonata</taxon>
        <taxon>Sacoglossa</taxon>
        <taxon>Placobranchoidea</taxon>
        <taxon>Plakobranchidae</taxon>
        <taxon>Elysia</taxon>
    </lineage>
</organism>
<evidence type="ECO:0000313" key="1">
    <source>
        <dbReference type="EMBL" id="KAK3728170.1"/>
    </source>
</evidence>
<accession>A0AAE0Y034</accession>
<dbReference type="Proteomes" id="UP001283361">
    <property type="component" value="Unassembled WGS sequence"/>
</dbReference>
<gene>
    <name evidence="1" type="ORF">RRG08_065028</name>
</gene>
<evidence type="ECO:0000313" key="2">
    <source>
        <dbReference type="Proteomes" id="UP001283361"/>
    </source>
</evidence>
<sequence length="91" mass="10271">MDRWRGKNSGGYGDRDMMVSQHGLALHDLMQVALEVALEVALAEALREALKMPSLGLLEDSRVPYRCFRNVKVATDFIHSVGCKDLNFDYQ</sequence>
<reference evidence="1" key="1">
    <citation type="journal article" date="2023" name="G3 (Bethesda)">
        <title>A reference genome for the long-term kleptoplast-retaining sea slug Elysia crispata morphotype clarki.</title>
        <authorList>
            <person name="Eastman K.E."/>
            <person name="Pendleton A.L."/>
            <person name="Shaikh M.A."/>
            <person name="Suttiyut T."/>
            <person name="Ogas R."/>
            <person name="Tomko P."/>
            <person name="Gavelis G."/>
            <person name="Widhalm J.R."/>
            <person name="Wisecaver J.H."/>
        </authorList>
    </citation>
    <scope>NUCLEOTIDE SEQUENCE</scope>
    <source>
        <strain evidence="1">ECLA1</strain>
    </source>
</reference>
<dbReference type="EMBL" id="JAWDGP010007201">
    <property type="protein sequence ID" value="KAK3728170.1"/>
    <property type="molecule type" value="Genomic_DNA"/>
</dbReference>
<keyword evidence="2" id="KW-1185">Reference proteome</keyword>
<name>A0AAE0Y034_9GAST</name>
<protein>
    <submittedName>
        <fullName evidence="1">Uncharacterized protein</fullName>
    </submittedName>
</protein>